<dbReference type="InterPro" id="IPR007345">
    <property type="entry name" value="Polysacch_pyruvyl_Trfase"/>
</dbReference>
<evidence type="ECO:0000259" key="1">
    <source>
        <dbReference type="Pfam" id="PF04230"/>
    </source>
</evidence>
<dbReference type="Pfam" id="PF04230">
    <property type="entry name" value="PS_pyruv_trans"/>
    <property type="match status" value="1"/>
</dbReference>
<reference evidence="2" key="1">
    <citation type="submission" date="2023-06" db="EMBL/GenBank/DDBJ databases">
        <title>Robiginitalea aurantiacus sp. nov. and Algoriphagus sediminis sp. nov., isolated from coastal sediment.</title>
        <authorList>
            <person name="Zhou Z.Y."/>
            <person name="An J."/>
            <person name="Jia Y.W."/>
            <person name="Du Z.J."/>
        </authorList>
    </citation>
    <scope>NUCLEOTIDE SEQUENCE</scope>
    <source>
        <strain evidence="2">C2-7</strain>
    </source>
</reference>
<organism evidence="2 3">
    <name type="scientific">Algoriphagus sediminis</name>
    <dbReference type="NCBI Taxonomy" id="3057113"/>
    <lineage>
        <taxon>Bacteria</taxon>
        <taxon>Pseudomonadati</taxon>
        <taxon>Bacteroidota</taxon>
        <taxon>Cytophagia</taxon>
        <taxon>Cytophagales</taxon>
        <taxon>Cyclobacteriaceae</taxon>
        <taxon>Algoriphagus</taxon>
    </lineage>
</organism>
<protein>
    <submittedName>
        <fullName evidence="2">Polysaccharide pyruvyl transferase family protein</fullName>
        <ecNumber evidence="2">2.4.-.-</ecNumber>
    </submittedName>
</protein>
<dbReference type="EC" id="2.4.-.-" evidence="2"/>
<dbReference type="PANTHER" id="PTHR36836:SF1">
    <property type="entry name" value="COLANIC ACID BIOSYNTHESIS PROTEIN WCAK"/>
    <property type="match status" value="1"/>
</dbReference>
<comment type="caution">
    <text evidence="2">The sequence shown here is derived from an EMBL/GenBank/DDBJ whole genome shotgun (WGS) entry which is preliminary data.</text>
</comment>
<evidence type="ECO:0000313" key="3">
    <source>
        <dbReference type="Proteomes" id="UP001171916"/>
    </source>
</evidence>
<name>A0ABT7YE08_9BACT</name>
<dbReference type="EMBL" id="JAUEPH010000004">
    <property type="protein sequence ID" value="MDN3204760.1"/>
    <property type="molecule type" value="Genomic_DNA"/>
</dbReference>
<sequence>MLIELRGVEFVNKGAELMLHAITEKLSDSIEHVEFVMEANSRVPVEKLKENHILRKANFIKKGVNLTSVFDAIPSRVLKRKGLAKQKKVDVILDASGFAYGDKWGAKKAGQRTADHIKSWKKEGKKVILLPQAFGPFSDEDLKQKMKVILEESDLVFARDSVSKSHLMGLGNYASIHEAPDFTNLVSGISPEKDFSKKIGIIPNQKMTETGEEDAEKMYLDYLRKTIELLQDKGEIPFFLIHESAHDAQIAEAINSVLKNPIEVLMQQNPLKVKGIIGNSKAVITSRFHGLVSALCQSVPCLSTGWSHKYQELLADYEYSNALCEVKNDSDYLNEKLAIILDAESRETVKNSLQKNAAIQKKKSVDMWGRVLDEIQS</sequence>
<proteinExistence type="predicted"/>
<keyword evidence="2" id="KW-0808">Transferase</keyword>
<dbReference type="RefSeq" id="WP_290000475.1">
    <property type="nucleotide sequence ID" value="NZ_JAUEPH010000004.1"/>
</dbReference>
<dbReference type="GO" id="GO:0016757">
    <property type="term" value="F:glycosyltransferase activity"/>
    <property type="evidence" value="ECO:0007669"/>
    <property type="project" value="UniProtKB-KW"/>
</dbReference>
<feature type="domain" description="Polysaccharide pyruvyl transferase" evidence="1">
    <location>
        <begin position="12"/>
        <end position="308"/>
    </location>
</feature>
<keyword evidence="3" id="KW-1185">Reference proteome</keyword>
<evidence type="ECO:0000313" key="2">
    <source>
        <dbReference type="EMBL" id="MDN3204760.1"/>
    </source>
</evidence>
<keyword evidence="2" id="KW-0328">Glycosyltransferase</keyword>
<accession>A0ABT7YE08</accession>
<dbReference type="PANTHER" id="PTHR36836">
    <property type="entry name" value="COLANIC ACID BIOSYNTHESIS PROTEIN WCAK"/>
    <property type="match status" value="1"/>
</dbReference>
<gene>
    <name evidence="2" type="ORF">QVH07_11400</name>
</gene>
<dbReference type="Proteomes" id="UP001171916">
    <property type="component" value="Unassembled WGS sequence"/>
</dbReference>